<dbReference type="Proteomes" id="UP000295517">
    <property type="component" value="Chromosome"/>
</dbReference>
<dbReference type="InterPro" id="IPR007069">
    <property type="entry name" value="Transposase_32"/>
</dbReference>
<organism evidence="2 3">
    <name type="scientific">Legionella israelensis</name>
    <dbReference type="NCBI Taxonomy" id="454"/>
    <lineage>
        <taxon>Bacteria</taxon>
        <taxon>Pseudomonadati</taxon>
        <taxon>Pseudomonadota</taxon>
        <taxon>Gammaproteobacteria</taxon>
        <taxon>Legionellales</taxon>
        <taxon>Legionellaceae</taxon>
        <taxon>Legionella</taxon>
    </lineage>
</organism>
<dbReference type="EMBL" id="CP038254">
    <property type="protein sequence ID" value="QBR84720.1"/>
    <property type="molecule type" value="Genomic_DNA"/>
</dbReference>
<protein>
    <recommendedName>
        <fullName evidence="1">Transposase IS801/IS1294 domain-containing protein</fullName>
    </recommendedName>
</protein>
<feature type="domain" description="Transposase IS801/IS1294" evidence="1">
    <location>
        <begin position="3"/>
        <end position="31"/>
    </location>
</feature>
<dbReference type="Pfam" id="PF04986">
    <property type="entry name" value="Y2_Tnp"/>
    <property type="match status" value="1"/>
</dbReference>
<sequence>MFDDFIARLAALVPKPRMHLTRFHGVFAPNSKYRAEVTRAGKVNKHQLTGIEKTANIEGRRLKMSWAMRLKRVFNIDVTVCGYCQGSVRIIACIEDRSVINKILAHIDQHQESLVSFNTSSGIRASPSEMVNPMVTNF</sequence>
<proteinExistence type="predicted"/>
<gene>
    <name evidence="2" type="ORF">E3983_10315</name>
</gene>
<dbReference type="AlphaFoldDB" id="A0AAX1EID6"/>
<accession>A0AAX1EID6</accession>
<evidence type="ECO:0000259" key="1">
    <source>
        <dbReference type="Pfam" id="PF04986"/>
    </source>
</evidence>
<dbReference type="GO" id="GO:0006313">
    <property type="term" value="P:DNA transposition"/>
    <property type="evidence" value="ECO:0007669"/>
    <property type="project" value="InterPro"/>
</dbReference>
<name>A0AAX1EID6_9GAMM</name>
<evidence type="ECO:0000313" key="3">
    <source>
        <dbReference type="Proteomes" id="UP000295517"/>
    </source>
</evidence>
<dbReference type="GO" id="GO:0004803">
    <property type="term" value="F:transposase activity"/>
    <property type="evidence" value="ECO:0007669"/>
    <property type="project" value="InterPro"/>
</dbReference>
<evidence type="ECO:0000313" key="2">
    <source>
        <dbReference type="EMBL" id="QBR84720.1"/>
    </source>
</evidence>
<dbReference type="GO" id="GO:0003677">
    <property type="term" value="F:DNA binding"/>
    <property type="evidence" value="ECO:0007669"/>
    <property type="project" value="InterPro"/>
</dbReference>
<reference evidence="2 3" key="1">
    <citation type="submission" date="2019-03" db="EMBL/GenBank/DDBJ databases">
        <title>Diverse conjugative elements silence natural transformation in Legionella species.</title>
        <authorList>
            <person name="Durieux I."/>
            <person name="Ginevra C."/>
            <person name="Attaiech L."/>
            <person name="Picq K."/>
            <person name="Juan P.A."/>
            <person name="Jarraud S."/>
            <person name="Charpentier X."/>
        </authorList>
    </citation>
    <scope>NUCLEOTIDE SEQUENCE [LARGE SCALE GENOMIC DNA]</scope>
    <source>
        <strain evidence="2 3">HL-0427-4011</strain>
    </source>
</reference>